<organism evidence="2 3">
    <name type="scientific">Winogradskya humida</name>
    <dbReference type="NCBI Taxonomy" id="113566"/>
    <lineage>
        <taxon>Bacteria</taxon>
        <taxon>Bacillati</taxon>
        <taxon>Actinomycetota</taxon>
        <taxon>Actinomycetes</taxon>
        <taxon>Micromonosporales</taxon>
        <taxon>Micromonosporaceae</taxon>
        <taxon>Winogradskya</taxon>
    </lineage>
</organism>
<evidence type="ECO:0000259" key="1">
    <source>
        <dbReference type="PROSITE" id="PS50943"/>
    </source>
</evidence>
<dbReference type="InterPro" id="IPR001387">
    <property type="entry name" value="Cro/C1-type_HTH"/>
</dbReference>
<dbReference type="SUPFAM" id="SSF47413">
    <property type="entry name" value="lambda repressor-like DNA-binding domains"/>
    <property type="match status" value="1"/>
</dbReference>
<dbReference type="Pfam" id="PF17765">
    <property type="entry name" value="MLTR_LBD"/>
    <property type="match status" value="1"/>
</dbReference>
<accession>A0ABQ4A2C0</accession>
<protein>
    <submittedName>
        <fullName evidence="2">Transcriptional regulator</fullName>
    </submittedName>
</protein>
<reference evidence="2 3" key="1">
    <citation type="submission" date="2021-01" db="EMBL/GenBank/DDBJ databases">
        <title>Whole genome shotgun sequence of Actinoplanes humidus NBRC 14915.</title>
        <authorList>
            <person name="Komaki H."/>
            <person name="Tamura T."/>
        </authorList>
    </citation>
    <scope>NUCLEOTIDE SEQUENCE [LARGE SCALE GENOMIC DNA]</scope>
    <source>
        <strain evidence="2 3">NBRC 14915</strain>
    </source>
</reference>
<feature type="domain" description="HTH cro/C1-type" evidence="1">
    <location>
        <begin position="36"/>
        <end position="83"/>
    </location>
</feature>
<evidence type="ECO:0000313" key="2">
    <source>
        <dbReference type="EMBL" id="GIE24971.1"/>
    </source>
</evidence>
<dbReference type="Gene3D" id="3.30.450.180">
    <property type="match status" value="1"/>
</dbReference>
<dbReference type="PROSITE" id="PS50943">
    <property type="entry name" value="HTH_CROC1"/>
    <property type="match status" value="1"/>
</dbReference>
<keyword evidence="3" id="KW-1185">Reference proteome</keyword>
<dbReference type="PANTHER" id="PTHR35010">
    <property type="entry name" value="BLL4672 PROTEIN-RELATED"/>
    <property type="match status" value="1"/>
</dbReference>
<gene>
    <name evidence="2" type="ORF">Ahu01nite_080730</name>
</gene>
<dbReference type="RefSeq" id="WP_203841954.1">
    <property type="nucleotide sequence ID" value="NZ_BAAATV010000015.1"/>
</dbReference>
<dbReference type="Gene3D" id="1.10.260.40">
    <property type="entry name" value="lambda repressor-like DNA-binding domains"/>
    <property type="match status" value="1"/>
</dbReference>
<evidence type="ECO:0000313" key="3">
    <source>
        <dbReference type="Proteomes" id="UP000603200"/>
    </source>
</evidence>
<dbReference type="InterPro" id="IPR010982">
    <property type="entry name" value="Lambda_DNA-bd_dom_sf"/>
</dbReference>
<dbReference type="Proteomes" id="UP000603200">
    <property type="component" value="Unassembled WGS sequence"/>
</dbReference>
<sequence>MTLQQDIRDFLTSRRAKVTPQRAGLPAYGGRRRVPGLRREEVALLAGVSVDYYNRLERGNLQGVSEPVLDAIARVLYLDEAEHAHLHELARTANTTPAKRRRPAVREVRPALQRLLDAMTEAPAAIVNGRMDILAANSLGRALYAEVLDHREQPGNLAHFGFLNPRGPAFFPDWDQTADDAVATLRSAAGSNPYDRDLSNLVGELSTRSEAFRTRWASHNVRFHRTGDKRFQHGVVGELTLSYETMDLGADPGLVLLAYTAEPGSAAHDALRLLMLAATGTRADAL</sequence>
<proteinExistence type="predicted"/>
<dbReference type="EMBL" id="BOMN01000114">
    <property type="protein sequence ID" value="GIE24971.1"/>
    <property type="molecule type" value="Genomic_DNA"/>
</dbReference>
<name>A0ABQ4A2C0_9ACTN</name>
<dbReference type="CDD" id="cd00093">
    <property type="entry name" value="HTH_XRE"/>
    <property type="match status" value="1"/>
</dbReference>
<dbReference type="PANTHER" id="PTHR35010:SF2">
    <property type="entry name" value="BLL4672 PROTEIN"/>
    <property type="match status" value="1"/>
</dbReference>
<comment type="caution">
    <text evidence="2">The sequence shown here is derived from an EMBL/GenBank/DDBJ whole genome shotgun (WGS) entry which is preliminary data.</text>
</comment>
<dbReference type="SMART" id="SM00530">
    <property type="entry name" value="HTH_XRE"/>
    <property type="match status" value="1"/>
</dbReference>
<dbReference type="InterPro" id="IPR041413">
    <property type="entry name" value="MLTR_LBD"/>
</dbReference>
<dbReference type="Pfam" id="PF13560">
    <property type="entry name" value="HTH_31"/>
    <property type="match status" value="1"/>
</dbReference>